<feature type="transmembrane region" description="Helical" evidence="1">
    <location>
        <begin position="45"/>
        <end position="66"/>
    </location>
</feature>
<gene>
    <name evidence="3" type="ORF">NVS89_06100</name>
</gene>
<organism evidence="3 4">
    <name type="scientific">Ancylobacter mangrovi</name>
    <dbReference type="NCBI Taxonomy" id="2972472"/>
    <lineage>
        <taxon>Bacteria</taxon>
        <taxon>Pseudomonadati</taxon>
        <taxon>Pseudomonadota</taxon>
        <taxon>Alphaproteobacteria</taxon>
        <taxon>Hyphomicrobiales</taxon>
        <taxon>Xanthobacteraceae</taxon>
        <taxon>Ancylobacter</taxon>
    </lineage>
</organism>
<comment type="caution">
    <text evidence="3">The sequence shown here is derived from an EMBL/GenBank/DDBJ whole genome shotgun (WGS) entry which is preliminary data.</text>
</comment>
<dbReference type="InterPro" id="IPR009936">
    <property type="entry name" value="DUF1468"/>
</dbReference>
<keyword evidence="4" id="KW-1185">Reference proteome</keyword>
<dbReference type="AlphaFoldDB" id="A0A9X2T4S5"/>
<protein>
    <submittedName>
        <fullName evidence="3">Tripartite tricarboxylate transporter TctB family protein</fullName>
    </submittedName>
</protein>
<keyword evidence="1" id="KW-0472">Membrane</keyword>
<feature type="transmembrane region" description="Helical" evidence="1">
    <location>
        <begin position="126"/>
        <end position="144"/>
    </location>
</feature>
<keyword evidence="1" id="KW-1133">Transmembrane helix</keyword>
<feature type="transmembrane region" description="Helical" evidence="1">
    <location>
        <begin position="86"/>
        <end position="114"/>
    </location>
</feature>
<dbReference type="RefSeq" id="WP_258731692.1">
    <property type="nucleotide sequence ID" value="NZ_JANTHZ010000002.1"/>
</dbReference>
<feature type="domain" description="DUF1468" evidence="2">
    <location>
        <begin position="19"/>
        <end position="153"/>
    </location>
</feature>
<keyword evidence="1" id="KW-0812">Transmembrane</keyword>
<evidence type="ECO:0000313" key="4">
    <source>
        <dbReference type="Proteomes" id="UP001151088"/>
    </source>
</evidence>
<name>A0A9X2T4S5_9HYPH</name>
<proteinExistence type="predicted"/>
<dbReference type="Proteomes" id="UP001151088">
    <property type="component" value="Unassembled WGS sequence"/>
</dbReference>
<feature type="transmembrane region" description="Helical" evidence="1">
    <location>
        <begin position="15"/>
        <end position="33"/>
    </location>
</feature>
<evidence type="ECO:0000313" key="3">
    <source>
        <dbReference type="EMBL" id="MCS0494664.1"/>
    </source>
</evidence>
<sequence>MSEHGFSGHGRRGDVPTLLIGAFLLLLAGLTVYDASHLRQPMTDVGVGPSTFPMLIAAGLAVLGLLTLKSAFGHHTVNLGVPNAGALPWILGGLVANIVLLDTAGFTLATGVMFALSARAFARKSFLVLLPAGILAALAAYIGFRFGLQLSLPEGPLEALL</sequence>
<dbReference type="EMBL" id="JANTHZ010000002">
    <property type="protein sequence ID" value="MCS0494664.1"/>
    <property type="molecule type" value="Genomic_DNA"/>
</dbReference>
<evidence type="ECO:0000259" key="2">
    <source>
        <dbReference type="Pfam" id="PF07331"/>
    </source>
</evidence>
<accession>A0A9X2T4S5</accession>
<reference evidence="3" key="1">
    <citation type="submission" date="2022-08" db="EMBL/GenBank/DDBJ databases">
        <authorList>
            <person name="Li F."/>
        </authorList>
    </citation>
    <scope>NUCLEOTIDE SEQUENCE</scope>
    <source>
        <strain evidence="3">MQZ15Z-1</strain>
    </source>
</reference>
<evidence type="ECO:0000256" key="1">
    <source>
        <dbReference type="SAM" id="Phobius"/>
    </source>
</evidence>
<dbReference type="Pfam" id="PF07331">
    <property type="entry name" value="TctB"/>
    <property type="match status" value="1"/>
</dbReference>